<dbReference type="OrthoDB" id="661524at2"/>
<name>A0A243WCB0_9BACT</name>
<gene>
    <name evidence="2" type="ORF">BXP70_15830</name>
</gene>
<accession>A0A243WCB0</accession>
<evidence type="ECO:0000313" key="2">
    <source>
        <dbReference type="EMBL" id="OUJ73284.1"/>
    </source>
</evidence>
<proteinExistence type="predicted"/>
<evidence type="ECO:0000256" key="1">
    <source>
        <dbReference type="SAM" id="MobiDB-lite"/>
    </source>
</evidence>
<dbReference type="RefSeq" id="WP_086595050.1">
    <property type="nucleotide sequence ID" value="NZ_MTSE01000007.1"/>
</dbReference>
<protein>
    <submittedName>
        <fullName evidence="2">Uncharacterized protein</fullName>
    </submittedName>
</protein>
<dbReference type="Proteomes" id="UP000194873">
    <property type="component" value="Unassembled WGS sequence"/>
</dbReference>
<evidence type="ECO:0000313" key="3">
    <source>
        <dbReference type="Proteomes" id="UP000194873"/>
    </source>
</evidence>
<feature type="region of interest" description="Disordered" evidence="1">
    <location>
        <begin position="113"/>
        <end position="132"/>
    </location>
</feature>
<reference evidence="2 3" key="1">
    <citation type="submission" date="2017-01" db="EMBL/GenBank/DDBJ databases">
        <title>A new Hymenobacter.</title>
        <authorList>
            <person name="Liang Y."/>
            <person name="Feng F."/>
        </authorList>
    </citation>
    <scope>NUCLEOTIDE SEQUENCE [LARGE SCALE GENOMIC DNA]</scope>
    <source>
        <strain evidence="2">MIMBbqt21</strain>
    </source>
</reference>
<dbReference type="EMBL" id="MTSE01000007">
    <property type="protein sequence ID" value="OUJ73284.1"/>
    <property type="molecule type" value="Genomic_DNA"/>
</dbReference>
<sequence>MSFTGTEGESIDHKLAGQWTRNYREANPGEIQGHFFGHQMLENILQQKGCIGIRMYYALDEDSNRHLVLVGVDKNRNDMLNGPTAADGQEDVPAADEFAASARNPIFTASYVVGNDGKPSPPYSSDNNILNS</sequence>
<organism evidence="2 3">
    <name type="scientific">Hymenobacter crusticola</name>
    <dbReference type="NCBI Taxonomy" id="1770526"/>
    <lineage>
        <taxon>Bacteria</taxon>
        <taxon>Pseudomonadati</taxon>
        <taxon>Bacteroidota</taxon>
        <taxon>Cytophagia</taxon>
        <taxon>Cytophagales</taxon>
        <taxon>Hymenobacteraceae</taxon>
        <taxon>Hymenobacter</taxon>
    </lineage>
</organism>
<comment type="caution">
    <text evidence="2">The sequence shown here is derived from an EMBL/GenBank/DDBJ whole genome shotgun (WGS) entry which is preliminary data.</text>
</comment>
<dbReference type="AlphaFoldDB" id="A0A243WCB0"/>
<feature type="compositionally biased region" description="Polar residues" evidence="1">
    <location>
        <begin position="123"/>
        <end position="132"/>
    </location>
</feature>
<keyword evidence="3" id="KW-1185">Reference proteome</keyword>